<proteinExistence type="predicted"/>
<dbReference type="Pfam" id="PF00296">
    <property type="entry name" value="Bac_luciferase"/>
    <property type="match status" value="1"/>
</dbReference>
<evidence type="ECO:0000256" key="2">
    <source>
        <dbReference type="ARBA" id="ARBA00023033"/>
    </source>
</evidence>
<dbReference type="Gene3D" id="3.20.20.30">
    <property type="entry name" value="Luciferase-like domain"/>
    <property type="match status" value="1"/>
</dbReference>
<protein>
    <recommendedName>
        <fullName evidence="3">Luciferase-like domain-containing protein</fullName>
    </recommendedName>
</protein>
<dbReference type="InterPro" id="IPR036661">
    <property type="entry name" value="Luciferase-like_sf"/>
</dbReference>
<name>A0A382QAF0_9ZZZZ</name>
<dbReference type="InterPro" id="IPR011251">
    <property type="entry name" value="Luciferase-like_dom"/>
</dbReference>
<dbReference type="AlphaFoldDB" id="A0A382QAF0"/>
<evidence type="ECO:0000256" key="1">
    <source>
        <dbReference type="ARBA" id="ARBA00023002"/>
    </source>
</evidence>
<feature type="domain" description="Luciferase-like" evidence="3">
    <location>
        <begin position="1"/>
        <end position="253"/>
    </location>
</feature>
<dbReference type="InterPro" id="IPR050766">
    <property type="entry name" value="Bact_Lucif_Oxidored"/>
</dbReference>
<dbReference type="PANTHER" id="PTHR30137:SF8">
    <property type="entry name" value="BLR5498 PROTEIN"/>
    <property type="match status" value="1"/>
</dbReference>
<dbReference type="PANTHER" id="PTHR30137">
    <property type="entry name" value="LUCIFERASE-LIKE MONOOXYGENASE"/>
    <property type="match status" value="1"/>
</dbReference>
<gene>
    <name evidence="4" type="ORF">METZ01_LOCUS335388</name>
</gene>
<keyword evidence="1" id="KW-0560">Oxidoreductase</keyword>
<sequence>MHFGLFSLLQQRDRDKGPRQIYKEMVDQVKLAEEVGYEIAWFAEHHFSNYCVMPSPLSIIHYMAPQTSRIKLGPAVIVAPLYEPMRLIEDISVADVLSDGRLVLGFGSGYQQYEFHKFGVNLKDSKRIFNETLELVERFMGGADSIEYDGEFIQAPETHFIVRPLQDRFDTYIAGQIFETDLQVRMAQKGHVPFVTTGWSTVEQIAATRQKVVEAYELAGVQRDPVPFAIQVNVHVCDTDSEALEAADNVRYVRRIANSMREGYAELDGA</sequence>
<dbReference type="SUPFAM" id="SSF51679">
    <property type="entry name" value="Bacterial luciferase-like"/>
    <property type="match status" value="1"/>
</dbReference>
<dbReference type="GO" id="GO:0016705">
    <property type="term" value="F:oxidoreductase activity, acting on paired donors, with incorporation or reduction of molecular oxygen"/>
    <property type="evidence" value="ECO:0007669"/>
    <property type="project" value="InterPro"/>
</dbReference>
<reference evidence="4" key="1">
    <citation type="submission" date="2018-05" db="EMBL/GenBank/DDBJ databases">
        <authorList>
            <person name="Lanie J.A."/>
            <person name="Ng W.-L."/>
            <person name="Kazmierczak K.M."/>
            <person name="Andrzejewski T.M."/>
            <person name="Davidsen T.M."/>
            <person name="Wayne K.J."/>
            <person name="Tettelin H."/>
            <person name="Glass J.I."/>
            <person name="Rusch D."/>
            <person name="Podicherti R."/>
            <person name="Tsui H.-C.T."/>
            <person name="Winkler M.E."/>
        </authorList>
    </citation>
    <scope>NUCLEOTIDE SEQUENCE</scope>
</reference>
<dbReference type="GO" id="GO:0004497">
    <property type="term" value="F:monooxygenase activity"/>
    <property type="evidence" value="ECO:0007669"/>
    <property type="project" value="UniProtKB-KW"/>
</dbReference>
<dbReference type="GO" id="GO:0005829">
    <property type="term" value="C:cytosol"/>
    <property type="evidence" value="ECO:0007669"/>
    <property type="project" value="TreeGrafter"/>
</dbReference>
<dbReference type="EMBL" id="UINC01113127">
    <property type="protein sequence ID" value="SVC82534.1"/>
    <property type="molecule type" value="Genomic_DNA"/>
</dbReference>
<organism evidence="4">
    <name type="scientific">marine metagenome</name>
    <dbReference type="NCBI Taxonomy" id="408172"/>
    <lineage>
        <taxon>unclassified sequences</taxon>
        <taxon>metagenomes</taxon>
        <taxon>ecological metagenomes</taxon>
    </lineage>
</organism>
<accession>A0A382QAF0</accession>
<evidence type="ECO:0000259" key="3">
    <source>
        <dbReference type="Pfam" id="PF00296"/>
    </source>
</evidence>
<keyword evidence="2" id="KW-0503">Monooxygenase</keyword>
<evidence type="ECO:0000313" key="4">
    <source>
        <dbReference type="EMBL" id="SVC82534.1"/>
    </source>
</evidence>
<feature type="non-terminal residue" evidence="4">
    <location>
        <position position="270"/>
    </location>
</feature>